<dbReference type="Proteomes" id="UP000222862">
    <property type="component" value="Unassembled WGS sequence"/>
</dbReference>
<dbReference type="EMBL" id="NJGI01000001">
    <property type="protein sequence ID" value="PGH22053.1"/>
    <property type="molecule type" value="Genomic_DNA"/>
</dbReference>
<proteinExistence type="predicted"/>
<evidence type="ECO:0000313" key="1">
    <source>
        <dbReference type="EMBL" id="PGH22053.1"/>
    </source>
</evidence>
<evidence type="ECO:0000313" key="2">
    <source>
        <dbReference type="Proteomes" id="UP000222862"/>
    </source>
</evidence>
<name>A0A2B7YM11_FUSNP</name>
<gene>
    <name evidence="1" type="ORF">RN96_02405</name>
</gene>
<comment type="caution">
    <text evidence="1">The sequence shown here is derived from an EMBL/GenBank/DDBJ whole genome shotgun (WGS) entry which is preliminary data.</text>
</comment>
<accession>A0A2B7YM11</accession>
<sequence>MDHYIINNKKLIQKYEDLYKEKLCFENIKEKILHGYFDDINIESLSRFRIFLDTCLFLFSNEKIHHHKEIINGIEVEKGFRDTVAYYSKEFNKNHEFDNYINFIKNEFLELSSIDIDKPFIPINEIAKKLTLREQLEVIRNAFAHMQHGNYIISLNGKISIYALYNKDNTIKNYKIPQLIILEPIFHDYIKKFYSNNIDIGIVYKDSFLSNYSNEEKILKDYLIFYKISTSKDTKIFKSKEKMKKIILLKEEAESFFCFLKKNEKDYHIDEKNILQKFEKFFLKNKIKKIDEKFYNIKFLLDFQTELSNFLFHFIELNDFIIEYKLLNNKEVLKDRINTLKEDEILYIPFKYMFLYLKAINILNRLEDDELEKVNNINIEGFKIKEFKELIKYITKPKRAKKAYILERFRNSLAHGNIEVEFDLKEELQFIFKDIHKRKIKTIKIKAEDLERFLSQENFFENIKPKFKIL</sequence>
<protein>
    <submittedName>
        <fullName evidence="1">Uncharacterized protein</fullName>
    </submittedName>
</protein>
<dbReference type="RefSeq" id="WP_098702175.1">
    <property type="nucleotide sequence ID" value="NZ_NJGI01000001.1"/>
</dbReference>
<reference evidence="1 2" key="1">
    <citation type="submission" date="2017-06" db="EMBL/GenBank/DDBJ databases">
        <title>Genome sequencing of Fusobacterium nucleatum subsp. polymorphum KCOM 1232 (=ChDC F37).</title>
        <authorList>
            <person name="Kook J.-K."/>
            <person name="Park S.-N."/>
            <person name="Lim Y.K."/>
            <person name="Roh H."/>
        </authorList>
    </citation>
    <scope>NUCLEOTIDE SEQUENCE [LARGE SCALE GENOMIC DNA]</scope>
    <source>
        <strain evidence="2">KCOM 1232 ( ChDC F37)</strain>
    </source>
</reference>
<organism evidence="1 2">
    <name type="scientific">Fusobacterium nucleatum subsp. polymorphum</name>
    <name type="common">Fusobacterium polymorphum</name>
    <dbReference type="NCBI Taxonomy" id="76857"/>
    <lineage>
        <taxon>Bacteria</taxon>
        <taxon>Fusobacteriati</taxon>
        <taxon>Fusobacteriota</taxon>
        <taxon>Fusobacteriia</taxon>
        <taxon>Fusobacteriales</taxon>
        <taxon>Fusobacteriaceae</taxon>
        <taxon>Fusobacterium</taxon>
    </lineage>
</organism>
<dbReference type="AlphaFoldDB" id="A0A2B7YM11"/>